<comment type="caution">
    <text evidence="2">The sequence shown here is derived from an EMBL/GenBank/DDBJ whole genome shotgun (WGS) entry which is preliminary data.</text>
</comment>
<dbReference type="PANTHER" id="PTHR45985">
    <property type="match status" value="1"/>
</dbReference>
<proteinExistence type="predicted"/>
<dbReference type="RefSeq" id="WP_145910019.1">
    <property type="nucleotide sequence ID" value="NZ_BAAAMZ010000017.1"/>
</dbReference>
<evidence type="ECO:0000313" key="2">
    <source>
        <dbReference type="EMBL" id="TWF82738.1"/>
    </source>
</evidence>
<dbReference type="Proteomes" id="UP000317940">
    <property type="component" value="Unassembled WGS sequence"/>
</dbReference>
<gene>
    <name evidence="2" type="ORF">FHX73_14220</name>
</gene>
<dbReference type="InterPro" id="IPR052740">
    <property type="entry name" value="CE4"/>
</dbReference>
<dbReference type="Gene3D" id="3.20.20.370">
    <property type="entry name" value="Glycoside hydrolase/deacetylase"/>
    <property type="match status" value="1"/>
</dbReference>
<evidence type="ECO:0000313" key="3">
    <source>
        <dbReference type="Proteomes" id="UP000317940"/>
    </source>
</evidence>
<name>A0A561T6K7_9ACTN</name>
<dbReference type="OrthoDB" id="438898at2"/>
<dbReference type="EMBL" id="VIWT01000004">
    <property type="protein sequence ID" value="TWF82738.1"/>
    <property type="molecule type" value="Genomic_DNA"/>
</dbReference>
<reference evidence="2 3" key="1">
    <citation type="submission" date="2019-06" db="EMBL/GenBank/DDBJ databases">
        <title>Sequencing the genomes of 1000 actinobacteria strains.</title>
        <authorList>
            <person name="Klenk H.-P."/>
        </authorList>
    </citation>
    <scope>NUCLEOTIDE SEQUENCE [LARGE SCALE GENOMIC DNA]</scope>
    <source>
        <strain evidence="2 3">DSM 44826</strain>
    </source>
</reference>
<accession>A0A561T6K7</accession>
<organism evidence="2 3">
    <name type="scientific">Kitasatospora viridis</name>
    <dbReference type="NCBI Taxonomy" id="281105"/>
    <lineage>
        <taxon>Bacteria</taxon>
        <taxon>Bacillati</taxon>
        <taxon>Actinomycetota</taxon>
        <taxon>Actinomycetes</taxon>
        <taxon>Kitasatosporales</taxon>
        <taxon>Streptomycetaceae</taxon>
        <taxon>Kitasatospora</taxon>
    </lineage>
</organism>
<dbReference type="AlphaFoldDB" id="A0A561T6K7"/>
<evidence type="ECO:0000256" key="1">
    <source>
        <dbReference type="SAM" id="MobiDB-lite"/>
    </source>
</evidence>
<keyword evidence="3" id="KW-1185">Reference proteome</keyword>
<sequence length="353" mass="36791">MSDRERGAVALLAAGVLVALAFMPAGTGAKPPSARANAAPSPGGDGWDGTVSLVDDGSGADTGPQPGQPTVAKLTVSQQPPQFVVFSWDGATEDAAHLFSGVRTAAKADGARTTFFLRGTDLLPDPKRSLYQAPDHAVGDVGGPSPTDDRIKATLAQLGQAWTDGDEIADGFNAGFCGTGGAATWSTQDWAGELDLSSSFVRFWKTNTGFADLPPLPFDYSAELVGGRTPCLQGRANLLPAEQAAGWRYDASASGTAGAWPSKNADGLWQFATQPAPSRDASLTAFEHTEQGNRAPLLIDTPLTDPGSVQAAEELMHDLCHRDGVRCVSYRELADWLDAQDPAVLARLGVVTG</sequence>
<feature type="region of interest" description="Disordered" evidence="1">
    <location>
        <begin position="28"/>
        <end position="69"/>
    </location>
</feature>
<evidence type="ECO:0008006" key="4">
    <source>
        <dbReference type="Google" id="ProtNLM"/>
    </source>
</evidence>
<dbReference type="PANTHER" id="PTHR45985:SF3">
    <property type="entry name" value="CHITIN DEACETYLASE-LIKE 4"/>
    <property type="match status" value="1"/>
</dbReference>
<protein>
    <recommendedName>
        <fullName evidence="4">Polysaccharide deacetylase</fullName>
    </recommendedName>
</protein>
<feature type="compositionally biased region" description="Low complexity" evidence="1">
    <location>
        <begin position="29"/>
        <end position="42"/>
    </location>
</feature>